<name>A0A4U0TVB6_9PEZI</name>
<organism evidence="2 3">
    <name type="scientific">Salinomyces thailandicus</name>
    <dbReference type="NCBI Taxonomy" id="706561"/>
    <lineage>
        <taxon>Eukaryota</taxon>
        <taxon>Fungi</taxon>
        <taxon>Dikarya</taxon>
        <taxon>Ascomycota</taxon>
        <taxon>Pezizomycotina</taxon>
        <taxon>Dothideomycetes</taxon>
        <taxon>Dothideomycetidae</taxon>
        <taxon>Mycosphaerellales</taxon>
        <taxon>Teratosphaeriaceae</taxon>
        <taxon>Salinomyces</taxon>
    </lineage>
</organism>
<accession>A0A4U0TVB6</accession>
<reference evidence="2 3" key="1">
    <citation type="submission" date="2017-03" db="EMBL/GenBank/DDBJ databases">
        <title>Genomes of endolithic fungi from Antarctica.</title>
        <authorList>
            <person name="Coleine C."/>
            <person name="Masonjones S."/>
            <person name="Stajich J.E."/>
        </authorList>
    </citation>
    <scope>NUCLEOTIDE SEQUENCE [LARGE SCALE GENOMIC DNA]</scope>
    <source>
        <strain evidence="2 3">CCFEE 6315</strain>
    </source>
</reference>
<evidence type="ECO:0000256" key="1">
    <source>
        <dbReference type="SAM" id="MobiDB-lite"/>
    </source>
</evidence>
<feature type="compositionally biased region" description="Basic and acidic residues" evidence="1">
    <location>
        <begin position="38"/>
        <end position="63"/>
    </location>
</feature>
<keyword evidence="3" id="KW-1185">Reference proteome</keyword>
<feature type="region of interest" description="Disordered" evidence="1">
    <location>
        <begin position="1"/>
        <end position="63"/>
    </location>
</feature>
<evidence type="ECO:0000313" key="2">
    <source>
        <dbReference type="EMBL" id="TKA26270.1"/>
    </source>
</evidence>
<proteinExistence type="predicted"/>
<sequence>MANTDAPTSSTAGAGGVGNSAQDEKRRSSPMFASLQQYKRESNPEAFKARQETLNESKPAEML</sequence>
<protein>
    <submittedName>
        <fullName evidence="2">Uncharacterized protein</fullName>
    </submittedName>
</protein>
<dbReference type="Proteomes" id="UP000308549">
    <property type="component" value="Unassembled WGS sequence"/>
</dbReference>
<gene>
    <name evidence="2" type="ORF">B0A50_05049</name>
</gene>
<comment type="caution">
    <text evidence="2">The sequence shown here is derived from an EMBL/GenBank/DDBJ whole genome shotgun (WGS) entry which is preliminary data.</text>
</comment>
<feature type="compositionally biased region" description="Polar residues" evidence="1">
    <location>
        <begin position="1"/>
        <end position="12"/>
    </location>
</feature>
<dbReference type="EMBL" id="NAJL01000029">
    <property type="protein sequence ID" value="TKA26270.1"/>
    <property type="molecule type" value="Genomic_DNA"/>
</dbReference>
<dbReference type="OrthoDB" id="4158609at2759"/>
<evidence type="ECO:0000313" key="3">
    <source>
        <dbReference type="Proteomes" id="UP000308549"/>
    </source>
</evidence>
<dbReference type="AlphaFoldDB" id="A0A4U0TVB6"/>